<dbReference type="EMBL" id="FOWR01000004">
    <property type="protein sequence ID" value="SFO86239.1"/>
    <property type="molecule type" value="Genomic_DNA"/>
</dbReference>
<dbReference type="Gene3D" id="3.40.50.2300">
    <property type="match status" value="3"/>
</dbReference>
<dbReference type="GO" id="GO:0005886">
    <property type="term" value="C:plasma membrane"/>
    <property type="evidence" value="ECO:0007669"/>
    <property type="project" value="UniProtKB-SubCell"/>
</dbReference>
<dbReference type="Gene3D" id="3.30.565.10">
    <property type="entry name" value="Histidine kinase-like ATPase, C-terminal domain"/>
    <property type="match status" value="1"/>
</dbReference>
<reference evidence="9 10" key="1">
    <citation type="submission" date="2016-10" db="EMBL/GenBank/DDBJ databases">
        <authorList>
            <person name="de Groot N.N."/>
        </authorList>
    </citation>
    <scope>NUCLEOTIDE SEQUENCE [LARGE SCALE GENOMIC DNA]</scope>
    <source>
        <strain evidence="9 10">DSM 15893</strain>
    </source>
</reference>
<dbReference type="SUPFAM" id="SSF52172">
    <property type="entry name" value="CheY-like"/>
    <property type="match status" value="3"/>
</dbReference>
<dbReference type="InterPro" id="IPR036641">
    <property type="entry name" value="HPT_dom_sf"/>
</dbReference>
<dbReference type="Gene3D" id="1.20.120.160">
    <property type="entry name" value="HPT domain"/>
    <property type="match status" value="1"/>
</dbReference>
<proteinExistence type="predicted"/>
<feature type="domain" description="Response regulatory" evidence="7">
    <location>
        <begin position="539"/>
        <end position="657"/>
    </location>
</feature>
<keyword evidence="1 4" id="KW-0597">Phosphoprotein</keyword>
<sequence>MKGLVKNEPVIVLADEDLSHIDFYQQVLSENGFWLRSVATPQKLNTILEQHPVNILVLNMDFHFADGESLQQEIRKIRQIPTCTDTRILLTTNQFSAEQKQLAYRTGASDYLVYPIAPDELFLKMGMHLIAGARKGIPSALSRSFNVLAETNMSLYPLLATAASCAQMLKKTSLSNKQAVYVDSLHRAMKRATVLSDNLQDFEELSTQFLTLENTPFDLDQLLESLRDYLLGEAESREVELLFNVPLDVPRSLVGDPDRMRRILLNLISEAILIGEGCPIVLSINADNLSEHSVTLRVSIQENIAEHDEPSDHLEELAERTMMAMSEVDESIHLLIASYLIDSMGGCVLIDDEESTTGIHFSLDMQVSSVASDKSFAVPVDLRELRILVVDDNPSSIAVHSAIITSLGFDCEAVSSVDEAFSAIEEGHLDLEGEPFDLVLLDWHMPGKKGYHLLDKLQADMPKDKIPLVIVISAFDKAHIEKEKGKGKINGYLHKPISASVMFDTIMDVMGQNLPKTHRRVLDAQNRLSGVSVNGAGRRILVVDDMPINQQIAQEILISNDFQVDIAQTGKEAVMKVCPAPELYDAILMDLEMPEMNGLEATRIIRETADSEHLPILAVTAHTMERDRQRCSDAGMNDHVAKPIEAESLLQKLAVHLGLAVTTTDLLVSEAEDEEDEYDYVDTEEGIKRVMGNDTLYFKLLSDFVHQARVQENMLYQHIESGQLKQAAEHAHTIAGSAGNLSVIALRKSAKQLQNVLMALGDHDAALSQFKRDVDNAIKEIGQILLKRGGTANDSKRQGEATQNNTGTMDNSEANAFLNRMMHFKNQVMAQDLMAIDTYYQLLVDYCDVAPKLKPIGDKLINLEYTEAMVALNAYLDEEMNGKPQVEMVGGANDKR</sequence>
<evidence type="ECO:0000256" key="3">
    <source>
        <dbReference type="PROSITE-ProRule" id="PRU00110"/>
    </source>
</evidence>
<keyword evidence="2" id="KW-0902">Two-component regulatory system</keyword>
<evidence type="ECO:0000256" key="1">
    <source>
        <dbReference type="ARBA" id="ARBA00022553"/>
    </source>
</evidence>
<comment type="caution">
    <text evidence="4">Lacks conserved residue(s) required for the propagation of feature annotation.</text>
</comment>
<feature type="modified residue" description="4-aspartylphosphate" evidence="4">
    <location>
        <position position="442"/>
    </location>
</feature>
<dbReference type="GO" id="GO:0000160">
    <property type="term" value="P:phosphorelay signal transduction system"/>
    <property type="evidence" value="ECO:0007669"/>
    <property type="project" value="UniProtKB-KW"/>
</dbReference>
<feature type="domain" description="Histidine kinase" evidence="6">
    <location>
        <begin position="150"/>
        <end position="369"/>
    </location>
</feature>
<dbReference type="PROSITE" id="PS50110">
    <property type="entry name" value="RESPONSE_REGULATORY"/>
    <property type="match status" value="3"/>
</dbReference>
<dbReference type="InterPro" id="IPR011006">
    <property type="entry name" value="CheY-like_superfamily"/>
</dbReference>
<evidence type="ECO:0000256" key="5">
    <source>
        <dbReference type="SAM" id="MobiDB-lite"/>
    </source>
</evidence>
<feature type="domain" description="HPt" evidence="8">
    <location>
        <begin position="693"/>
        <end position="792"/>
    </location>
</feature>
<gene>
    <name evidence="9" type="ORF">SAMN03084138_00663</name>
</gene>
<organism evidence="9 10">
    <name type="scientific">Enterovibrio norvegicus DSM 15893</name>
    <dbReference type="NCBI Taxonomy" id="1121869"/>
    <lineage>
        <taxon>Bacteria</taxon>
        <taxon>Pseudomonadati</taxon>
        <taxon>Pseudomonadota</taxon>
        <taxon>Gammaproteobacteria</taxon>
        <taxon>Vibrionales</taxon>
        <taxon>Vibrionaceae</taxon>
        <taxon>Enterovibrio</taxon>
    </lineage>
</organism>
<feature type="region of interest" description="Disordered" evidence="5">
    <location>
        <begin position="790"/>
        <end position="810"/>
    </location>
</feature>
<dbReference type="PANTHER" id="PTHR45339">
    <property type="entry name" value="HYBRID SIGNAL TRANSDUCTION HISTIDINE KINASE J"/>
    <property type="match status" value="1"/>
</dbReference>
<protein>
    <submittedName>
        <fullName evidence="9">CheY chemotaxis protein or a CheY-like REC (Receiver) domain</fullName>
    </submittedName>
</protein>
<dbReference type="InterPro" id="IPR001789">
    <property type="entry name" value="Sig_transdc_resp-reg_receiver"/>
</dbReference>
<feature type="domain" description="Response regulatory" evidence="7">
    <location>
        <begin position="10"/>
        <end position="129"/>
    </location>
</feature>
<evidence type="ECO:0000313" key="9">
    <source>
        <dbReference type="EMBL" id="SFO86239.1"/>
    </source>
</evidence>
<name>A0A1I5KMH5_9GAMM</name>
<accession>A0A1I5KMH5</accession>
<dbReference type="Pfam" id="PF00072">
    <property type="entry name" value="Response_reg"/>
    <property type="match status" value="3"/>
</dbReference>
<dbReference type="CDD" id="cd00156">
    <property type="entry name" value="REC"/>
    <property type="match status" value="1"/>
</dbReference>
<dbReference type="SUPFAM" id="SSF55874">
    <property type="entry name" value="ATPase domain of HSP90 chaperone/DNA topoisomerase II/histidine kinase"/>
    <property type="match status" value="1"/>
</dbReference>
<dbReference type="STRING" id="1121869.SAMN03084138_00663"/>
<dbReference type="Pfam" id="PF01627">
    <property type="entry name" value="Hpt"/>
    <property type="match status" value="1"/>
</dbReference>
<dbReference type="AlphaFoldDB" id="A0A1I5KMH5"/>
<dbReference type="PROSITE" id="PS50894">
    <property type="entry name" value="HPT"/>
    <property type="match status" value="1"/>
</dbReference>
<evidence type="ECO:0000256" key="2">
    <source>
        <dbReference type="ARBA" id="ARBA00023012"/>
    </source>
</evidence>
<evidence type="ECO:0000256" key="4">
    <source>
        <dbReference type="PROSITE-ProRule" id="PRU00169"/>
    </source>
</evidence>
<dbReference type="InterPro" id="IPR008207">
    <property type="entry name" value="Sig_transdc_His_kin_Hpt_dom"/>
</dbReference>
<dbReference type="SUPFAM" id="SSF47226">
    <property type="entry name" value="Histidine-containing phosphotransfer domain, HPT domain"/>
    <property type="match status" value="1"/>
</dbReference>
<feature type="modified residue" description="Phosphohistidine" evidence="3">
    <location>
        <position position="732"/>
    </location>
</feature>
<dbReference type="CDD" id="cd17546">
    <property type="entry name" value="REC_hyHK_CKI1_RcsC-like"/>
    <property type="match status" value="1"/>
</dbReference>
<dbReference type="SMART" id="SM00448">
    <property type="entry name" value="REC"/>
    <property type="match status" value="3"/>
</dbReference>
<dbReference type="Proteomes" id="UP000182692">
    <property type="component" value="Unassembled WGS sequence"/>
</dbReference>
<evidence type="ECO:0000259" key="8">
    <source>
        <dbReference type="PROSITE" id="PS50894"/>
    </source>
</evidence>
<dbReference type="GeneID" id="35872637"/>
<feature type="compositionally biased region" description="Polar residues" evidence="5">
    <location>
        <begin position="800"/>
        <end position="810"/>
    </location>
</feature>
<dbReference type="OrthoDB" id="9800897at2"/>
<dbReference type="InterPro" id="IPR005467">
    <property type="entry name" value="His_kinase_dom"/>
</dbReference>
<evidence type="ECO:0000313" key="10">
    <source>
        <dbReference type="Proteomes" id="UP000182692"/>
    </source>
</evidence>
<dbReference type="GO" id="GO:0005524">
    <property type="term" value="F:ATP binding"/>
    <property type="evidence" value="ECO:0007669"/>
    <property type="project" value="UniProtKB-KW"/>
</dbReference>
<dbReference type="GO" id="GO:0004672">
    <property type="term" value="F:protein kinase activity"/>
    <property type="evidence" value="ECO:0007669"/>
    <property type="project" value="UniProtKB-ARBA"/>
</dbReference>
<dbReference type="InterPro" id="IPR036890">
    <property type="entry name" value="HATPase_C_sf"/>
</dbReference>
<feature type="domain" description="Response regulatory" evidence="7">
    <location>
        <begin position="386"/>
        <end position="510"/>
    </location>
</feature>
<dbReference type="RefSeq" id="WP_074925287.1">
    <property type="nucleotide sequence ID" value="NZ_FOWR01000004.1"/>
</dbReference>
<dbReference type="PANTHER" id="PTHR45339:SF5">
    <property type="entry name" value="HISTIDINE KINASE"/>
    <property type="match status" value="1"/>
</dbReference>
<dbReference type="PROSITE" id="PS50109">
    <property type="entry name" value="HIS_KIN"/>
    <property type="match status" value="1"/>
</dbReference>
<feature type="modified residue" description="4-aspartylphosphate" evidence="4">
    <location>
        <position position="590"/>
    </location>
</feature>
<evidence type="ECO:0000259" key="7">
    <source>
        <dbReference type="PROSITE" id="PS50110"/>
    </source>
</evidence>
<evidence type="ECO:0000259" key="6">
    <source>
        <dbReference type="PROSITE" id="PS50109"/>
    </source>
</evidence>